<sequence>MSPKHQNQPSGTPKVSVCVVTYNQEKYIRQCLQSIVDQDTDFDFEVIVGDDCSTDGTRAIVSEFAERYAGIVKPLFHEKNLGAGENYKETHDRAAGEYIAHVDGDDYCLPGKLQCQAQILDADPGCNIVWHRMQISTNDEKLHNGPPHLPDDKLSRLRLDRGDILQFISVGLNSSKMYRKSVRDYAIPSFPVVDYYANVEQIRDGYARFATGGYYGVYRTGIGISSQGRNTRDILRECFLLFSRKYPKLRARTNAAALTYLVADLRQARPTWLMFLMTSVQTFSFAGLPRFLRGLRFMHALRVRNV</sequence>
<reference evidence="2 3" key="1">
    <citation type="submission" date="2020-10" db="EMBL/GenBank/DDBJ databases">
        <title>Phylogeny of dyella-like bacteria.</title>
        <authorList>
            <person name="Fu J."/>
        </authorList>
    </citation>
    <scope>NUCLEOTIDE SEQUENCE [LARGE SCALE GENOMIC DNA]</scope>
    <source>
        <strain evidence="2 3">DKC-1</strain>
    </source>
</reference>
<dbReference type="SUPFAM" id="SSF53448">
    <property type="entry name" value="Nucleotide-diphospho-sugar transferases"/>
    <property type="match status" value="1"/>
</dbReference>
<dbReference type="InterPro" id="IPR001173">
    <property type="entry name" value="Glyco_trans_2-like"/>
</dbReference>
<dbReference type="Gene3D" id="3.90.550.10">
    <property type="entry name" value="Spore Coat Polysaccharide Biosynthesis Protein SpsA, Chain A"/>
    <property type="match status" value="1"/>
</dbReference>
<dbReference type="Proteomes" id="UP001620397">
    <property type="component" value="Unassembled WGS sequence"/>
</dbReference>
<dbReference type="RefSeq" id="WP_404535834.1">
    <property type="nucleotide sequence ID" value="NZ_JADIKL010000001.1"/>
</dbReference>
<dbReference type="EMBL" id="JADIKL010000001">
    <property type="protein sequence ID" value="MFK2929574.1"/>
    <property type="molecule type" value="Genomic_DNA"/>
</dbReference>
<gene>
    <name evidence="2" type="ORF">ISP14_02105</name>
</gene>
<dbReference type="PANTHER" id="PTHR22916">
    <property type="entry name" value="GLYCOSYLTRANSFERASE"/>
    <property type="match status" value="1"/>
</dbReference>
<keyword evidence="3" id="KW-1185">Reference proteome</keyword>
<proteinExistence type="predicted"/>
<feature type="domain" description="Glycosyltransferase 2-like" evidence="1">
    <location>
        <begin position="16"/>
        <end position="144"/>
    </location>
</feature>
<dbReference type="InterPro" id="IPR029044">
    <property type="entry name" value="Nucleotide-diphossugar_trans"/>
</dbReference>
<name>A0ABW8KBR7_9GAMM</name>
<dbReference type="PANTHER" id="PTHR22916:SF71">
    <property type="entry name" value="GLYCOSYL TRANSFERASE"/>
    <property type="match status" value="1"/>
</dbReference>
<organism evidence="2 3">
    <name type="scientific">Dyella agri</name>
    <dbReference type="NCBI Taxonomy" id="1926869"/>
    <lineage>
        <taxon>Bacteria</taxon>
        <taxon>Pseudomonadati</taxon>
        <taxon>Pseudomonadota</taxon>
        <taxon>Gammaproteobacteria</taxon>
        <taxon>Lysobacterales</taxon>
        <taxon>Rhodanobacteraceae</taxon>
        <taxon>Dyella</taxon>
    </lineage>
</organism>
<evidence type="ECO:0000313" key="3">
    <source>
        <dbReference type="Proteomes" id="UP001620397"/>
    </source>
</evidence>
<dbReference type="Pfam" id="PF00535">
    <property type="entry name" value="Glycos_transf_2"/>
    <property type="match status" value="1"/>
</dbReference>
<evidence type="ECO:0000313" key="2">
    <source>
        <dbReference type="EMBL" id="MFK2929574.1"/>
    </source>
</evidence>
<comment type="caution">
    <text evidence="2">The sequence shown here is derived from an EMBL/GenBank/DDBJ whole genome shotgun (WGS) entry which is preliminary data.</text>
</comment>
<dbReference type="CDD" id="cd00761">
    <property type="entry name" value="Glyco_tranf_GTA_type"/>
    <property type="match status" value="1"/>
</dbReference>
<protein>
    <submittedName>
        <fullName evidence="2">Glycosyltransferase family 2 protein</fullName>
    </submittedName>
</protein>
<evidence type="ECO:0000259" key="1">
    <source>
        <dbReference type="Pfam" id="PF00535"/>
    </source>
</evidence>
<accession>A0ABW8KBR7</accession>